<feature type="domain" description="Protein kinase" evidence="8">
    <location>
        <begin position="41"/>
        <end position="311"/>
    </location>
</feature>
<evidence type="ECO:0000256" key="2">
    <source>
        <dbReference type="ARBA" id="ARBA00022679"/>
    </source>
</evidence>
<dbReference type="AlphaFoldDB" id="A0A1Y1W014"/>
<evidence type="ECO:0000256" key="3">
    <source>
        <dbReference type="ARBA" id="ARBA00022741"/>
    </source>
</evidence>
<sequence>MYARQHPVYRPLSTDFAKLHRQGVSQNHRDGNADELTAHDFTFMERIGRGGFGKVYRAVLTRNARHLPLARSSGGEVAIKKIDKAALKSRAAEQRLAAEVAIHETLGHTHIVRLYDSFEDSQYVYIVMELCSHGDIWRYLRNRGKLDKSLTTELAPLSEAEARHVMQQVCRGIAYLHGRQILHRDLKLANILLTETLDVRIGDFGLATWLRNDRTETTTMCGTPSYISPEILARQPYGVESDVWALGCLFVTLLTGAQPFRNVSRITEDAVRQIRLPYDLSHEARNLVRAMLRIDPRQRITTQRLLEHPFF</sequence>
<dbReference type="PROSITE" id="PS00107">
    <property type="entry name" value="PROTEIN_KINASE_ATP"/>
    <property type="match status" value="1"/>
</dbReference>
<dbReference type="PROSITE" id="PS00108">
    <property type="entry name" value="PROTEIN_KINASE_ST"/>
    <property type="match status" value="1"/>
</dbReference>
<proteinExistence type="inferred from homology"/>
<protein>
    <submittedName>
        <fullName evidence="9">Pkinase-domain-containing protein</fullName>
    </submittedName>
</protein>
<dbReference type="FunFam" id="1.10.510.10:FF:000571">
    <property type="entry name" value="Maternal embryonic leucine zipper kinase"/>
    <property type="match status" value="1"/>
</dbReference>
<dbReference type="RefSeq" id="XP_040740603.1">
    <property type="nucleotide sequence ID" value="XM_040884819.1"/>
</dbReference>
<evidence type="ECO:0000256" key="1">
    <source>
        <dbReference type="ARBA" id="ARBA00022527"/>
    </source>
</evidence>
<dbReference type="OrthoDB" id="408964at2759"/>
<dbReference type="SMART" id="SM00220">
    <property type="entry name" value="S_TKc"/>
    <property type="match status" value="1"/>
</dbReference>
<evidence type="ECO:0000259" key="8">
    <source>
        <dbReference type="PROSITE" id="PS50011"/>
    </source>
</evidence>
<evidence type="ECO:0000256" key="5">
    <source>
        <dbReference type="ARBA" id="ARBA00022840"/>
    </source>
</evidence>
<dbReference type="STRING" id="61395.A0A1Y1W014"/>
<keyword evidence="2" id="KW-0808">Transferase</keyword>
<keyword evidence="10" id="KW-1185">Reference proteome</keyword>
<reference evidence="9 10" key="1">
    <citation type="submission" date="2016-07" db="EMBL/GenBank/DDBJ databases">
        <title>Pervasive Adenine N6-methylation of Active Genes in Fungi.</title>
        <authorList>
            <consortium name="DOE Joint Genome Institute"/>
            <person name="Mondo S.J."/>
            <person name="Dannebaum R.O."/>
            <person name="Kuo R.C."/>
            <person name="Labutti K."/>
            <person name="Haridas S."/>
            <person name="Kuo A."/>
            <person name="Salamov A."/>
            <person name="Ahrendt S.R."/>
            <person name="Lipzen A."/>
            <person name="Sullivan W."/>
            <person name="Andreopoulos W.B."/>
            <person name="Clum A."/>
            <person name="Lindquist E."/>
            <person name="Daum C."/>
            <person name="Ramamoorthy G.K."/>
            <person name="Gryganskyi A."/>
            <person name="Culley D."/>
            <person name="Magnuson J.K."/>
            <person name="James T.Y."/>
            <person name="O'Malley M.A."/>
            <person name="Stajich J.E."/>
            <person name="Spatafora J.W."/>
            <person name="Visel A."/>
            <person name="Grigoriev I.V."/>
        </authorList>
    </citation>
    <scope>NUCLEOTIDE SEQUENCE [LARGE SCALE GENOMIC DNA]</scope>
    <source>
        <strain evidence="9 10">ATCC 12442</strain>
    </source>
</reference>
<name>A0A1Y1W014_9FUNG</name>
<dbReference type="EMBL" id="MCFD01000015">
    <property type="protein sequence ID" value="ORX66615.1"/>
    <property type="molecule type" value="Genomic_DNA"/>
</dbReference>
<keyword evidence="3 6" id="KW-0547">Nucleotide-binding</keyword>
<accession>A0A1Y1W014</accession>
<dbReference type="InterPro" id="IPR017441">
    <property type="entry name" value="Protein_kinase_ATP_BS"/>
</dbReference>
<comment type="similarity">
    <text evidence="7">Belongs to the protein kinase superfamily.</text>
</comment>
<evidence type="ECO:0000313" key="10">
    <source>
        <dbReference type="Proteomes" id="UP000193922"/>
    </source>
</evidence>
<keyword evidence="5 6" id="KW-0067">ATP-binding</keyword>
<dbReference type="GO" id="GO:0004674">
    <property type="term" value="F:protein serine/threonine kinase activity"/>
    <property type="evidence" value="ECO:0007669"/>
    <property type="project" value="UniProtKB-KW"/>
</dbReference>
<dbReference type="InterPro" id="IPR000719">
    <property type="entry name" value="Prot_kinase_dom"/>
</dbReference>
<evidence type="ECO:0000256" key="6">
    <source>
        <dbReference type="PROSITE-ProRule" id="PRU10141"/>
    </source>
</evidence>
<keyword evidence="4 9" id="KW-0418">Kinase</keyword>
<dbReference type="GO" id="GO:0005634">
    <property type="term" value="C:nucleus"/>
    <property type="evidence" value="ECO:0007669"/>
    <property type="project" value="TreeGrafter"/>
</dbReference>
<evidence type="ECO:0000256" key="7">
    <source>
        <dbReference type="RuleBase" id="RU000304"/>
    </source>
</evidence>
<dbReference type="PANTHER" id="PTHR24345:SF91">
    <property type="entry name" value="SERINE_THREONINE-PROTEIN KINASE PLK4"/>
    <property type="match status" value="1"/>
</dbReference>
<evidence type="ECO:0000256" key="4">
    <source>
        <dbReference type="ARBA" id="ARBA00022777"/>
    </source>
</evidence>
<feature type="non-terminal residue" evidence="9">
    <location>
        <position position="311"/>
    </location>
</feature>
<dbReference type="InterPro" id="IPR011009">
    <property type="entry name" value="Kinase-like_dom_sf"/>
</dbReference>
<gene>
    <name evidence="9" type="ORF">DL89DRAFT_226621</name>
</gene>
<dbReference type="PROSITE" id="PS50011">
    <property type="entry name" value="PROTEIN_KINASE_DOM"/>
    <property type="match status" value="1"/>
</dbReference>
<dbReference type="Gene3D" id="1.10.510.10">
    <property type="entry name" value="Transferase(Phosphotransferase) domain 1"/>
    <property type="match status" value="1"/>
</dbReference>
<dbReference type="GeneID" id="63801467"/>
<dbReference type="Proteomes" id="UP000193922">
    <property type="component" value="Unassembled WGS sequence"/>
</dbReference>
<dbReference type="InterPro" id="IPR008271">
    <property type="entry name" value="Ser/Thr_kinase_AS"/>
</dbReference>
<dbReference type="Pfam" id="PF00069">
    <property type="entry name" value="Pkinase"/>
    <property type="match status" value="1"/>
</dbReference>
<feature type="binding site" evidence="6">
    <location>
        <position position="80"/>
    </location>
    <ligand>
        <name>ATP</name>
        <dbReference type="ChEBI" id="CHEBI:30616"/>
    </ligand>
</feature>
<dbReference type="FunFam" id="3.30.200.20:FF:000042">
    <property type="entry name" value="Aurora kinase A"/>
    <property type="match status" value="1"/>
</dbReference>
<organism evidence="9 10">
    <name type="scientific">Linderina pennispora</name>
    <dbReference type="NCBI Taxonomy" id="61395"/>
    <lineage>
        <taxon>Eukaryota</taxon>
        <taxon>Fungi</taxon>
        <taxon>Fungi incertae sedis</taxon>
        <taxon>Zoopagomycota</taxon>
        <taxon>Kickxellomycotina</taxon>
        <taxon>Kickxellomycetes</taxon>
        <taxon>Kickxellales</taxon>
        <taxon>Kickxellaceae</taxon>
        <taxon>Linderina</taxon>
    </lineage>
</organism>
<dbReference type="SUPFAM" id="SSF56112">
    <property type="entry name" value="Protein kinase-like (PK-like)"/>
    <property type="match status" value="1"/>
</dbReference>
<keyword evidence="1 7" id="KW-0723">Serine/threonine-protein kinase</keyword>
<comment type="caution">
    <text evidence="9">The sequence shown here is derived from an EMBL/GenBank/DDBJ whole genome shotgun (WGS) entry which is preliminary data.</text>
</comment>
<evidence type="ECO:0000313" key="9">
    <source>
        <dbReference type="EMBL" id="ORX66615.1"/>
    </source>
</evidence>
<dbReference type="GO" id="GO:0005524">
    <property type="term" value="F:ATP binding"/>
    <property type="evidence" value="ECO:0007669"/>
    <property type="project" value="UniProtKB-UniRule"/>
</dbReference>
<dbReference type="PANTHER" id="PTHR24345">
    <property type="entry name" value="SERINE/THREONINE-PROTEIN KINASE PLK"/>
    <property type="match status" value="1"/>
</dbReference>